<accession>A0A8H6H906</accession>
<evidence type="ECO:0000256" key="1">
    <source>
        <dbReference type="SAM" id="MobiDB-lite"/>
    </source>
</evidence>
<gene>
    <name evidence="2" type="ORF">DFP72DRAFT_1179575</name>
</gene>
<feature type="region of interest" description="Disordered" evidence="1">
    <location>
        <begin position="1"/>
        <end position="23"/>
    </location>
</feature>
<evidence type="ECO:0000313" key="2">
    <source>
        <dbReference type="EMBL" id="KAF6742135.1"/>
    </source>
</evidence>
<comment type="caution">
    <text evidence="2">The sequence shown here is derived from an EMBL/GenBank/DDBJ whole genome shotgun (WGS) entry which is preliminary data.</text>
</comment>
<reference evidence="2 3" key="1">
    <citation type="submission" date="2020-07" db="EMBL/GenBank/DDBJ databases">
        <title>Comparative genomics of pyrophilous fungi reveals a link between fire events and developmental genes.</title>
        <authorList>
            <consortium name="DOE Joint Genome Institute"/>
            <person name="Steindorff A.S."/>
            <person name="Carver A."/>
            <person name="Calhoun S."/>
            <person name="Stillman K."/>
            <person name="Liu H."/>
            <person name="Lipzen A."/>
            <person name="Pangilinan J."/>
            <person name="Labutti K."/>
            <person name="Bruns T.D."/>
            <person name="Grigoriev I.V."/>
        </authorList>
    </citation>
    <scope>NUCLEOTIDE SEQUENCE [LARGE SCALE GENOMIC DNA]</scope>
    <source>
        <strain evidence="2 3">CBS 144469</strain>
    </source>
</reference>
<evidence type="ECO:0000313" key="3">
    <source>
        <dbReference type="Proteomes" id="UP000521943"/>
    </source>
</evidence>
<protein>
    <submittedName>
        <fullName evidence="2">Uncharacterized protein</fullName>
    </submittedName>
</protein>
<dbReference type="Proteomes" id="UP000521943">
    <property type="component" value="Unassembled WGS sequence"/>
</dbReference>
<name>A0A8H6H906_9AGAR</name>
<keyword evidence="3" id="KW-1185">Reference proteome</keyword>
<feature type="compositionally biased region" description="Polar residues" evidence="1">
    <location>
        <begin position="8"/>
        <end position="20"/>
    </location>
</feature>
<dbReference type="AlphaFoldDB" id="A0A8H6H906"/>
<organism evidence="2 3">
    <name type="scientific">Ephemerocybe angulata</name>
    <dbReference type="NCBI Taxonomy" id="980116"/>
    <lineage>
        <taxon>Eukaryota</taxon>
        <taxon>Fungi</taxon>
        <taxon>Dikarya</taxon>
        <taxon>Basidiomycota</taxon>
        <taxon>Agaricomycotina</taxon>
        <taxon>Agaricomycetes</taxon>
        <taxon>Agaricomycetidae</taxon>
        <taxon>Agaricales</taxon>
        <taxon>Agaricineae</taxon>
        <taxon>Psathyrellaceae</taxon>
        <taxon>Ephemerocybe</taxon>
    </lineage>
</organism>
<sequence length="263" mass="29571">MTPHQPHASPSTALSLQTSVPEGKVKCDCGCDKMVSERTRRRHHRVEERPLYLTVCSAFAEKLKRPRKLAARAWEAAKRTVSPLSTPFLHQEPHFRSVSPIPVDSPNVHDAPGFPGSPMLLGSPDISQELEAARARQAATRKKAQDVLGVWVQDEVETRAQKAQNKVLVEDIEDEEGQGSWVDAQDVEEEYSVQVDDEEEGDMGFEETAGEGDEGIIRESTEEFEELLSQFLDLPDADEVDLLRVWNWKTKHNITDSAFDDLR</sequence>
<proteinExistence type="predicted"/>
<dbReference type="EMBL" id="JACGCI010000198">
    <property type="protein sequence ID" value="KAF6742135.1"/>
    <property type="molecule type" value="Genomic_DNA"/>
</dbReference>